<evidence type="ECO:0000313" key="3">
    <source>
        <dbReference type="EMBL" id="AYA37717.1"/>
    </source>
</evidence>
<feature type="signal peptide" evidence="1">
    <location>
        <begin position="1"/>
        <end position="22"/>
    </location>
</feature>
<feature type="domain" description="Secretion system C-terminal sorting" evidence="2">
    <location>
        <begin position="692"/>
        <end position="752"/>
    </location>
</feature>
<dbReference type="NCBIfam" id="TIGR04183">
    <property type="entry name" value="Por_Secre_tail"/>
    <property type="match status" value="1"/>
</dbReference>
<reference evidence="3 4" key="1">
    <citation type="submission" date="2018-09" db="EMBL/GenBank/DDBJ databases">
        <title>Hymenobacter medium sp. nov., isolated from R2A medium.</title>
        <authorList>
            <person name="Yingchao G."/>
        </authorList>
    </citation>
    <scope>NUCLEOTIDE SEQUENCE [LARGE SCALE GENOMIC DNA]</scope>
    <source>
        <strain evidence="4">sh-6</strain>
    </source>
</reference>
<dbReference type="EMBL" id="CP032317">
    <property type="protein sequence ID" value="AYA37717.1"/>
    <property type="molecule type" value="Genomic_DNA"/>
</dbReference>
<dbReference type="KEGG" id="hyh:D3Y59_12070"/>
<dbReference type="AlphaFoldDB" id="A0A3B7RTZ0"/>
<sequence length="765" mass="80809">MNKLYSLLLLAALAAGVGNARAQHTFSSVTTYNQNFDGLTGGFFISNATLPGVYIEYNGWQTLPTPANDGSTTTANFYHFGTTGSTDRALGGVASFTVSGSGYVGIRFRNNTGQTIRNLAVSFAVEQWYNSGRQDAAKVFFDYKTSATEITTPSGATGTNPGDWINVPTLNVDAPSTATVIENKNGNSDANRRTRTYTLQNVDVANGSEIALRWRYELNDATNGNGLSLDDVVVTPETSVFYYKGSGNLNELSSWAPNRDGSGNSPASFTASNQTYYVLSQVTTDRLGADWTVSGTNSRVVVGDGITPAALLVPDGNGNAINATVDVLDGATLEIQRANQGVPTLGRLANTSTVKYALDNNITLGAQAFGNLVISGRGTKTLAGSTVLNGNLELIGSPMVRLKEYDLTLIRGGKITGGNAEAYIRADEGGALRQTVEANGQFVEFPVGLNNSYNPVRIKQSAARSEDVFAVEVAPGLFPNYSGKTGQGANIEAGNVRRTWFISEENAGGSDATVQLEWTNAHAAAGFDPAQARLEHYSTARNSWDAGTPVTPAVAAGTTYTVTRSGITNFSPFGVSSRSGGVLPVELVAFRAERLGANVRCAWQTASEKNNRHFVVERSADGRQFVALGTVAGAGNSAVLRSYTYLDAAALPVLSYYRLRQVDADGTTAYSPIVAVEACKRCNEGVTVAAVPNPNNGQFELHANAAPSAPVQVSVYSVVGAKVQQVQWAAGAKQAPLDLGQQPDGVYLVRVALPTGVQTVRVLKQ</sequence>
<name>A0A3B7RTZ0_9BACT</name>
<protein>
    <submittedName>
        <fullName evidence="3">T9SS C-terminal target domain-containing protein</fullName>
    </submittedName>
</protein>
<gene>
    <name evidence="3" type="ORF">D3Y59_12070</name>
</gene>
<feature type="chain" id="PRO_5017550460" evidence="1">
    <location>
        <begin position="23"/>
        <end position="765"/>
    </location>
</feature>
<proteinExistence type="predicted"/>
<organism evidence="3 4">
    <name type="scientific">Hymenobacter oligotrophus</name>
    <dbReference type="NCBI Taxonomy" id="2319843"/>
    <lineage>
        <taxon>Bacteria</taxon>
        <taxon>Pseudomonadati</taxon>
        <taxon>Bacteroidota</taxon>
        <taxon>Cytophagia</taxon>
        <taxon>Cytophagales</taxon>
        <taxon>Hymenobacteraceae</taxon>
        <taxon>Hymenobacter</taxon>
    </lineage>
</organism>
<accession>A0A3B7RTZ0</accession>
<evidence type="ECO:0000256" key="1">
    <source>
        <dbReference type="SAM" id="SignalP"/>
    </source>
</evidence>
<evidence type="ECO:0000313" key="4">
    <source>
        <dbReference type="Proteomes" id="UP000262802"/>
    </source>
</evidence>
<dbReference type="InterPro" id="IPR026444">
    <property type="entry name" value="Secre_tail"/>
</dbReference>
<dbReference type="OrthoDB" id="927019at2"/>
<evidence type="ECO:0000259" key="2">
    <source>
        <dbReference type="Pfam" id="PF18962"/>
    </source>
</evidence>
<dbReference type="Proteomes" id="UP000262802">
    <property type="component" value="Chromosome"/>
</dbReference>
<dbReference type="Pfam" id="PF18962">
    <property type="entry name" value="Por_Secre_tail"/>
    <property type="match status" value="1"/>
</dbReference>
<keyword evidence="1" id="KW-0732">Signal</keyword>
<dbReference type="RefSeq" id="WP_119445282.1">
    <property type="nucleotide sequence ID" value="NZ_CP032317.1"/>
</dbReference>
<keyword evidence="4" id="KW-1185">Reference proteome</keyword>